<organism evidence="2 3">
    <name type="scientific">Mycolicibacterium lutetiense</name>
    <dbReference type="NCBI Taxonomy" id="1641992"/>
    <lineage>
        <taxon>Bacteria</taxon>
        <taxon>Bacillati</taxon>
        <taxon>Actinomycetota</taxon>
        <taxon>Actinomycetes</taxon>
        <taxon>Mycobacteriales</taxon>
        <taxon>Mycobacteriaceae</taxon>
        <taxon>Mycolicibacterium</taxon>
    </lineage>
</organism>
<proteinExistence type="predicted"/>
<reference evidence="2 3" key="1">
    <citation type="submission" date="2021-03" db="EMBL/GenBank/DDBJ databases">
        <title>Sequencing the genomes of 1000 actinobacteria strains.</title>
        <authorList>
            <person name="Klenk H.-P."/>
        </authorList>
    </citation>
    <scope>NUCLEOTIDE SEQUENCE [LARGE SCALE GENOMIC DNA]</scope>
    <source>
        <strain evidence="2 3">DSM 46713</strain>
    </source>
</reference>
<sequence length="132" mass="14018">MSRSLTTVRYGMVPAFAAGAVGLIGVVGALLTSVTATAEPPPRPPNCTAADLAGIASGVAAATSTYLWTHPDVNDFYTNLHGRPQEEVPDATRTFFDANPQAHTDLLGIRQPMTDFRDRCGIKPPDQPLGQR</sequence>
<evidence type="ECO:0000313" key="2">
    <source>
        <dbReference type="EMBL" id="MBP2454693.1"/>
    </source>
</evidence>
<name>A0ABS4ZYU5_9MYCO</name>
<dbReference type="Proteomes" id="UP000694460">
    <property type="component" value="Unassembled WGS sequence"/>
</dbReference>
<dbReference type="Pfam" id="PF16525">
    <property type="entry name" value="MHB"/>
    <property type="match status" value="1"/>
</dbReference>
<accession>A0ABS4ZYU5</accession>
<protein>
    <submittedName>
        <fullName evidence="2">Hemophore-related protein</fullName>
    </submittedName>
</protein>
<dbReference type="InterPro" id="IPR038378">
    <property type="entry name" value="MHB_sf"/>
</dbReference>
<dbReference type="InterPro" id="IPR032407">
    <property type="entry name" value="MHB"/>
</dbReference>
<keyword evidence="3" id="KW-1185">Reference proteome</keyword>
<comment type="caution">
    <text evidence="2">The sequence shown here is derived from an EMBL/GenBank/DDBJ whole genome shotgun (WGS) entry which is preliminary data.</text>
</comment>
<feature type="domain" description="Haemophore haem-binding" evidence="1">
    <location>
        <begin position="45"/>
        <end position="121"/>
    </location>
</feature>
<gene>
    <name evidence="2" type="ORF">JOF57_004606</name>
</gene>
<dbReference type="EMBL" id="JAGIOP010000002">
    <property type="protein sequence ID" value="MBP2454693.1"/>
    <property type="molecule type" value="Genomic_DNA"/>
</dbReference>
<dbReference type="Gene3D" id="1.20.20.20">
    <property type="entry name" value="Haemophore, haem-binding domain"/>
    <property type="match status" value="1"/>
</dbReference>
<dbReference type="NCBIfam" id="TIGR04529">
    <property type="entry name" value="MTB_hemophore"/>
    <property type="match status" value="1"/>
</dbReference>
<evidence type="ECO:0000259" key="1">
    <source>
        <dbReference type="Pfam" id="PF16525"/>
    </source>
</evidence>
<evidence type="ECO:0000313" key="3">
    <source>
        <dbReference type="Proteomes" id="UP000694460"/>
    </source>
</evidence>